<proteinExistence type="predicted"/>
<feature type="transmembrane region" description="Helical" evidence="1">
    <location>
        <begin position="12"/>
        <end position="30"/>
    </location>
</feature>
<comment type="caution">
    <text evidence="2">The sequence shown here is derived from an EMBL/GenBank/DDBJ whole genome shotgun (WGS) entry which is preliminary data.</text>
</comment>
<reference evidence="2 3" key="1">
    <citation type="journal article" date="2014" name="Int. J. Syst. Evol. Microbiol.">
        <title>Complete genome sequence of Corynebacterium casei LMG S-19264T (=DSM 44701T), isolated from a smear-ripened cheese.</title>
        <authorList>
            <consortium name="US DOE Joint Genome Institute (JGI-PGF)"/>
            <person name="Walter F."/>
            <person name="Albersmeier A."/>
            <person name="Kalinowski J."/>
            <person name="Ruckert C."/>
        </authorList>
    </citation>
    <scope>NUCLEOTIDE SEQUENCE [LARGE SCALE GENOMIC DNA]</scope>
    <source>
        <strain evidence="2 3">CGMCC 4.7215</strain>
    </source>
</reference>
<evidence type="ECO:0000256" key="1">
    <source>
        <dbReference type="SAM" id="Phobius"/>
    </source>
</evidence>
<keyword evidence="1" id="KW-1133">Transmembrane helix</keyword>
<dbReference type="EMBL" id="JBHSZQ010000020">
    <property type="protein sequence ID" value="MFC7126349.1"/>
    <property type="molecule type" value="Genomic_DNA"/>
</dbReference>
<accession>A0ABD5X9X3</accession>
<dbReference type="AlphaFoldDB" id="A0ABD5X9X3"/>
<keyword evidence="1" id="KW-0472">Membrane</keyword>
<protein>
    <submittedName>
        <fullName evidence="2">Sodium/phosphate symporter</fullName>
    </submittedName>
</protein>
<evidence type="ECO:0000313" key="3">
    <source>
        <dbReference type="Proteomes" id="UP001596414"/>
    </source>
</evidence>
<feature type="transmembrane region" description="Helical" evidence="1">
    <location>
        <begin position="250"/>
        <end position="268"/>
    </location>
</feature>
<dbReference type="RefSeq" id="WP_267635904.1">
    <property type="nucleotide sequence ID" value="NZ_JAODIY010000001.1"/>
</dbReference>
<feature type="transmembrane region" description="Helical" evidence="1">
    <location>
        <begin position="339"/>
        <end position="361"/>
    </location>
</feature>
<evidence type="ECO:0000313" key="2">
    <source>
        <dbReference type="EMBL" id="MFC7126349.1"/>
    </source>
</evidence>
<feature type="transmembrane region" description="Helical" evidence="1">
    <location>
        <begin position="219"/>
        <end position="238"/>
    </location>
</feature>
<gene>
    <name evidence="2" type="ORF">ACFQJ7_09925</name>
</gene>
<feature type="transmembrane region" description="Helical" evidence="1">
    <location>
        <begin position="312"/>
        <end position="332"/>
    </location>
</feature>
<feature type="transmembrane region" description="Helical" evidence="1">
    <location>
        <begin position="87"/>
        <end position="109"/>
    </location>
</feature>
<feature type="transmembrane region" description="Helical" evidence="1">
    <location>
        <begin position="280"/>
        <end position="300"/>
    </location>
</feature>
<feature type="transmembrane region" description="Helical" evidence="1">
    <location>
        <begin position="147"/>
        <end position="168"/>
    </location>
</feature>
<dbReference type="Proteomes" id="UP001596414">
    <property type="component" value="Unassembled WGS sequence"/>
</dbReference>
<feature type="transmembrane region" description="Helical" evidence="1">
    <location>
        <begin position="373"/>
        <end position="392"/>
    </location>
</feature>
<organism evidence="2 3">
    <name type="scientific">Halovenus rubra</name>
    <dbReference type="NCBI Taxonomy" id="869890"/>
    <lineage>
        <taxon>Archaea</taxon>
        <taxon>Methanobacteriati</taxon>
        <taxon>Methanobacteriota</taxon>
        <taxon>Stenosarchaea group</taxon>
        <taxon>Halobacteria</taxon>
        <taxon>Halobacteriales</taxon>
        <taxon>Haloarculaceae</taxon>
        <taxon>Halovenus</taxon>
    </lineage>
</organism>
<sequence length="548" mass="58894">MTIESRRALPVRVVLGAFLVLTVGLGIRLVSRYRTSLPFNPDGFGFAARADLIANGGSTAVFKGRPHDYVLPTLLGELQMLTGANSLVLAQPAIAIIGAVPCLLVFAFVRRVALQRGWQPTHAFGLAALAGVALAMQGLYLRHSIWVHYEVLGLLFVVIVGLTGHWFFQSGHARWFLALAPTLTALPITHHLSSMMGALTLTALAVYHVTNEPDARTVLRALAVGGLFWAYFGIYYVLTRPPFFGDLAAKPGLFVAWVIILGSLAVFLRKASPTLQRLTFVVPLGVAFAVTAVNAVFDVFPGTASTHPRLLVYLGPLVVLAVLMVWGVPLAFDNHDIGPVVLALVLAPLAFVSFALTAGLSPEYNLFARRGQTFGHFTITVVGVLSVGGFAWTADRHSVLKLGIPLCLLAAILVSTPLAFAGPPVLPYEPTVTDAEFESVTFAETHIEGAWTSDDKPTRVARNYYDADAPRSAAIAWLQGGAVPACPTLVRDTWMTVGAQAYPSDPIPVDVRILQKFSTTSQIIYDGGTTDNSQRFVIPERAAETSQC</sequence>
<feature type="transmembrane region" description="Helical" evidence="1">
    <location>
        <begin position="399"/>
        <end position="420"/>
    </location>
</feature>
<name>A0ABD5X9X3_9EURY</name>
<feature type="transmembrane region" description="Helical" evidence="1">
    <location>
        <begin position="188"/>
        <end position="207"/>
    </location>
</feature>
<keyword evidence="1" id="KW-0812">Transmembrane</keyword>